<dbReference type="Gene3D" id="1.20.1050.130">
    <property type="match status" value="1"/>
</dbReference>
<evidence type="ECO:0000313" key="8">
    <source>
        <dbReference type="Proteomes" id="UP001230504"/>
    </source>
</evidence>
<evidence type="ECO:0000259" key="5">
    <source>
        <dbReference type="PROSITE" id="PS50404"/>
    </source>
</evidence>
<feature type="domain" description="GST C-terminal" evidence="6">
    <location>
        <begin position="93"/>
        <end position="221"/>
    </location>
</feature>
<dbReference type="InterPro" id="IPR004045">
    <property type="entry name" value="Glutathione_S-Trfase_N"/>
</dbReference>
<dbReference type="InterPro" id="IPR036249">
    <property type="entry name" value="Thioredoxin-like_sf"/>
</dbReference>
<dbReference type="InterPro" id="IPR036282">
    <property type="entry name" value="Glutathione-S-Trfase_C_sf"/>
</dbReference>
<evidence type="ECO:0000313" key="7">
    <source>
        <dbReference type="EMBL" id="KAK1569733.1"/>
    </source>
</evidence>
<organism evidence="7 8">
    <name type="scientific">Colletotrichum navitas</name>
    <dbReference type="NCBI Taxonomy" id="681940"/>
    <lineage>
        <taxon>Eukaryota</taxon>
        <taxon>Fungi</taxon>
        <taxon>Dikarya</taxon>
        <taxon>Ascomycota</taxon>
        <taxon>Pezizomycotina</taxon>
        <taxon>Sordariomycetes</taxon>
        <taxon>Hypocreomycetidae</taxon>
        <taxon>Glomerellales</taxon>
        <taxon>Glomerellaceae</taxon>
        <taxon>Colletotrichum</taxon>
        <taxon>Colletotrichum graminicola species complex</taxon>
    </lineage>
</organism>
<dbReference type="InterPro" id="IPR010987">
    <property type="entry name" value="Glutathione-S-Trfase_C-like"/>
</dbReference>
<dbReference type="RefSeq" id="XP_060407938.1">
    <property type="nucleotide sequence ID" value="XM_060564502.1"/>
</dbReference>
<dbReference type="SFLD" id="SFLDG01151">
    <property type="entry name" value="Main.2:_Nu-like"/>
    <property type="match status" value="1"/>
</dbReference>
<comment type="caution">
    <text evidence="7">The sequence shown here is derived from an EMBL/GenBank/DDBJ whole genome shotgun (WGS) entry which is preliminary data.</text>
</comment>
<dbReference type="InterPro" id="IPR040079">
    <property type="entry name" value="Glutathione_S-Trfase"/>
</dbReference>
<feature type="domain" description="GST N-terminal" evidence="5">
    <location>
        <begin position="6"/>
        <end position="87"/>
    </location>
</feature>
<dbReference type="GO" id="GO:0004364">
    <property type="term" value="F:glutathione transferase activity"/>
    <property type="evidence" value="ECO:0007669"/>
    <property type="project" value="UniProtKB-EC"/>
</dbReference>
<dbReference type="SFLD" id="SFLDG00358">
    <property type="entry name" value="Main_(cytGST)"/>
    <property type="match status" value="1"/>
</dbReference>
<reference evidence="7" key="1">
    <citation type="submission" date="2021-06" db="EMBL/GenBank/DDBJ databases">
        <title>Comparative genomics, transcriptomics and evolutionary studies reveal genomic signatures of adaptation to plant cell wall in hemibiotrophic fungi.</title>
        <authorList>
            <consortium name="DOE Joint Genome Institute"/>
            <person name="Baroncelli R."/>
            <person name="Diaz J.F."/>
            <person name="Benocci T."/>
            <person name="Peng M."/>
            <person name="Battaglia E."/>
            <person name="Haridas S."/>
            <person name="Andreopoulos W."/>
            <person name="Labutti K."/>
            <person name="Pangilinan J."/>
            <person name="Floch G.L."/>
            <person name="Makela M.R."/>
            <person name="Henrissat B."/>
            <person name="Grigoriev I.V."/>
            <person name="Crouch J.A."/>
            <person name="De Vries R.P."/>
            <person name="Sukno S.A."/>
            <person name="Thon M.R."/>
        </authorList>
    </citation>
    <scope>NUCLEOTIDE SEQUENCE</scope>
    <source>
        <strain evidence="7">CBS 125086</strain>
    </source>
</reference>
<protein>
    <recommendedName>
        <fullName evidence="2">glutathione transferase</fullName>
        <ecNumber evidence="2">2.5.1.18</ecNumber>
    </recommendedName>
</protein>
<dbReference type="Pfam" id="PF13409">
    <property type="entry name" value="GST_N_2"/>
    <property type="match status" value="1"/>
</dbReference>
<comment type="similarity">
    <text evidence="1">Belongs to the GST superfamily.</text>
</comment>
<evidence type="ECO:0000259" key="6">
    <source>
        <dbReference type="PROSITE" id="PS50405"/>
    </source>
</evidence>
<keyword evidence="8" id="KW-1185">Reference proteome</keyword>
<dbReference type="SFLD" id="SFLDS00019">
    <property type="entry name" value="Glutathione_Transferase_(cytos"/>
    <property type="match status" value="1"/>
</dbReference>
<dbReference type="PANTHER" id="PTHR44051:SF20">
    <property type="entry name" value="GLUTATHIONE TRANSFERASE 1 (EUROFUNG)"/>
    <property type="match status" value="1"/>
</dbReference>
<dbReference type="EC" id="2.5.1.18" evidence="2"/>
<proteinExistence type="inferred from homology"/>
<dbReference type="CDD" id="cd03048">
    <property type="entry name" value="GST_N_Ure2p_like"/>
    <property type="match status" value="1"/>
</dbReference>
<dbReference type="Proteomes" id="UP001230504">
    <property type="component" value="Unassembled WGS sequence"/>
</dbReference>
<evidence type="ECO:0000256" key="4">
    <source>
        <dbReference type="ARBA" id="ARBA00047960"/>
    </source>
</evidence>
<accession>A0AAD8UZA3</accession>
<name>A0AAD8UZA3_9PEZI</name>
<keyword evidence="3" id="KW-0808">Transferase</keyword>
<dbReference type="SUPFAM" id="SSF52833">
    <property type="entry name" value="Thioredoxin-like"/>
    <property type="match status" value="1"/>
</dbReference>
<dbReference type="GeneID" id="85448742"/>
<dbReference type="Pfam" id="PF00043">
    <property type="entry name" value="GST_C"/>
    <property type="match status" value="1"/>
</dbReference>
<dbReference type="SUPFAM" id="SSF47616">
    <property type="entry name" value="GST C-terminal domain-like"/>
    <property type="match status" value="1"/>
</dbReference>
<dbReference type="PROSITE" id="PS50404">
    <property type="entry name" value="GST_NTER"/>
    <property type="match status" value="1"/>
</dbReference>
<sequence>MQPIRLWMAGPKESAGPNPWKVLFILEELGLPYELKVIHISTVKSPPLTDLNPNGRVPVIEDPNRDLVLWESGAVITYLVQEYDKDKKLTHAGGNEIHHQNQWVYFQTSGQGPYFGQAAWFKIHHPERIQSAIDRYLNEIHRVLGVLNKALEGKKWLVGDKMTFADMAFVPYNSLLHLAFGCEPDESLKNYPNVEAWHRRMLSRDSWKKIMELKNTLEINT</sequence>
<dbReference type="InterPro" id="IPR004046">
    <property type="entry name" value="GST_C"/>
</dbReference>
<dbReference type="PROSITE" id="PS50405">
    <property type="entry name" value="GST_CTER"/>
    <property type="match status" value="1"/>
</dbReference>
<evidence type="ECO:0000256" key="3">
    <source>
        <dbReference type="ARBA" id="ARBA00022679"/>
    </source>
</evidence>
<gene>
    <name evidence="7" type="ORF">LY79DRAFT_67851</name>
</gene>
<dbReference type="PANTHER" id="PTHR44051">
    <property type="entry name" value="GLUTATHIONE S-TRANSFERASE-RELATED"/>
    <property type="match status" value="1"/>
</dbReference>
<evidence type="ECO:0000256" key="1">
    <source>
        <dbReference type="ARBA" id="ARBA00007409"/>
    </source>
</evidence>
<dbReference type="AlphaFoldDB" id="A0AAD8UZA3"/>
<comment type="catalytic activity">
    <reaction evidence="4">
        <text>RX + glutathione = an S-substituted glutathione + a halide anion + H(+)</text>
        <dbReference type="Rhea" id="RHEA:16437"/>
        <dbReference type="ChEBI" id="CHEBI:15378"/>
        <dbReference type="ChEBI" id="CHEBI:16042"/>
        <dbReference type="ChEBI" id="CHEBI:17792"/>
        <dbReference type="ChEBI" id="CHEBI:57925"/>
        <dbReference type="ChEBI" id="CHEBI:90779"/>
        <dbReference type="EC" id="2.5.1.18"/>
    </reaction>
</comment>
<evidence type="ECO:0000256" key="2">
    <source>
        <dbReference type="ARBA" id="ARBA00012452"/>
    </source>
</evidence>
<dbReference type="EMBL" id="JAHLJV010000124">
    <property type="protein sequence ID" value="KAK1569733.1"/>
    <property type="molecule type" value="Genomic_DNA"/>
</dbReference>